<sequence length="84" mass="9043">MVADVARAGLLSAGRKKTRAEPDLFSLAEFLNGSTSGCFSGESSDYSISSRARHTTQRLSKNNCLEWAALEVTDSLVLFIRSGS</sequence>
<reference evidence="1" key="1">
    <citation type="submission" date="2020-07" db="EMBL/GenBank/DDBJ databases">
        <title>Multicomponent nature underlies the extraordinary mechanical properties of spider dragline silk.</title>
        <authorList>
            <person name="Kono N."/>
            <person name="Nakamura H."/>
            <person name="Mori M."/>
            <person name="Yoshida Y."/>
            <person name="Ohtoshi R."/>
            <person name="Malay A.D."/>
            <person name="Moran D.A.P."/>
            <person name="Tomita M."/>
            <person name="Numata K."/>
            <person name="Arakawa K."/>
        </authorList>
    </citation>
    <scope>NUCLEOTIDE SEQUENCE</scope>
</reference>
<comment type="caution">
    <text evidence="1">The sequence shown here is derived from an EMBL/GenBank/DDBJ whole genome shotgun (WGS) entry which is preliminary data.</text>
</comment>
<evidence type="ECO:0000313" key="1">
    <source>
        <dbReference type="EMBL" id="GFR09109.1"/>
    </source>
</evidence>
<accession>A0A8X6HT45</accession>
<organism evidence="1 2">
    <name type="scientific">Trichonephila clavata</name>
    <name type="common">Joro spider</name>
    <name type="synonym">Nephila clavata</name>
    <dbReference type="NCBI Taxonomy" id="2740835"/>
    <lineage>
        <taxon>Eukaryota</taxon>
        <taxon>Metazoa</taxon>
        <taxon>Ecdysozoa</taxon>
        <taxon>Arthropoda</taxon>
        <taxon>Chelicerata</taxon>
        <taxon>Arachnida</taxon>
        <taxon>Araneae</taxon>
        <taxon>Araneomorphae</taxon>
        <taxon>Entelegynae</taxon>
        <taxon>Araneoidea</taxon>
        <taxon>Nephilidae</taxon>
        <taxon>Trichonephila</taxon>
    </lineage>
</organism>
<keyword evidence="2" id="KW-1185">Reference proteome</keyword>
<proteinExistence type="predicted"/>
<dbReference type="AlphaFoldDB" id="A0A8X6HT45"/>
<protein>
    <submittedName>
        <fullName evidence="1">Uncharacterized protein</fullName>
    </submittedName>
</protein>
<gene>
    <name evidence="1" type="ORF">TNCT_319041</name>
</gene>
<name>A0A8X6HT45_TRICU</name>
<dbReference type="OrthoDB" id="10512393at2759"/>
<dbReference type="EMBL" id="BMAO01036232">
    <property type="protein sequence ID" value="GFR09109.1"/>
    <property type="molecule type" value="Genomic_DNA"/>
</dbReference>
<evidence type="ECO:0000313" key="2">
    <source>
        <dbReference type="Proteomes" id="UP000887116"/>
    </source>
</evidence>
<dbReference type="Proteomes" id="UP000887116">
    <property type="component" value="Unassembled WGS sequence"/>
</dbReference>